<feature type="region of interest" description="Disordered" evidence="1">
    <location>
        <begin position="109"/>
        <end position="129"/>
    </location>
</feature>
<evidence type="ECO:0000313" key="3">
    <source>
        <dbReference type="Proteomes" id="UP000275267"/>
    </source>
</evidence>
<feature type="region of interest" description="Disordered" evidence="1">
    <location>
        <begin position="1"/>
        <end position="24"/>
    </location>
</feature>
<comment type="caution">
    <text evidence="2">The sequence shown here is derived from an EMBL/GenBank/DDBJ whole genome shotgun (WGS) entry which is preliminary data.</text>
</comment>
<dbReference type="AlphaFoldDB" id="A0A3L6RKV2"/>
<keyword evidence="3" id="KW-1185">Reference proteome</keyword>
<protein>
    <submittedName>
        <fullName evidence="2">Uncharacterized protein</fullName>
    </submittedName>
</protein>
<sequence length="150" mass="16030">MEGQISPAQAAAAGGPPLQLKLPPPVVSSAKERAAQVRHARGGMEVPRPRRGVTMDEQLVASSNLRDLLKLRDDDGECDGECRRRTGRRTSRGLHPLRPHLLPCLRLRAPRRPRPRAAGPVPPAPSSVLIAASPEAQAAVRSPLTPSYGA</sequence>
<name>A0A3L6RKV2_PANMI</name>
<accession>A0A3L6RKV2</accession>
<gene>
    <name evidence="2" type="ORF">C2845_PM13G10000</name>
</gene>
<dbReference type="EMBL" id="PQIB02000008">
    <property type="protein sequence ID" value="RLN04385.1"/>
    <property type="molecule type" value="Genomic_DNA"/>
</dbReference>
<feature type="region of interest" description="Disordered" evidence="1">
    <location>
        <begin position="35"/>
        <end position="54"/>
    </location>
</feature>
<feature type="compositionally biased region" description="Low complexity" evidence="1">
    <location>
        <begin position="7"/>
        <end position="21"/>
    </location>
</feature>
<dbReference type="Proteomes" id="UP000275267">
    <property type="component" value="Unassembled WGS sequence"/>
</dbReference>
<evidence type="ECO:0000313" key="2">
    <source>
        <dbReference type="EMBL" id="RLN04385.1"/>
    </source>
</evidence>
<evidence type="ECO:0000256" key="1">
    <source>
        <dbReference type="SAM" id="MobiDB-lite"/>
    </source>
</evidence>
<organism evidence="2 3">
    <name type="scientific">Panicum miliaceum</name>
    <name type="common">Proso millet</name>
    <name type="synonym">Broomcorn millet</name>
    <dbReference type="NCBI Taxonomy" id="4540"/>
    <lineage>
        <taxon>Eukaryota</taxon>
        <taxon>Viridiplantae</taxon>
        <taxon>Streptophyta</taxon>
        <taxon>Embryophyta</taxon>
        <taxon>Tracheophyta</taxon>
        <taxon>Spermatophyta</taxon>
        <taxon>Magnoliopsida</taxon>
        <taxon>Liliopsida</taxon>
        <taxon>Poales</taxon>
        <taxon>Poaceae</taxon>
        <taxon>PACMAD clade</taxon>
        <taxon>Panicoideae</taxon>
        <taxon>Panicodae</taxon>
        <taxon>Paniceae</taxon>
        <taxon>Panicinae</taxon>
        <taxon>Panicum</taxon>
        <taxon>Panicum sect. Panicum</taxon>
    </lineage>
</organism>
<proteinExistence type="predicted"/>
<reference evidence="3" key="1">
    <citation type="journal article" date="2019" name="Nat. Commun.">
        <title>The genome of broomcorn millet.</title>
        <authorList>
            <person name="Zou C."/>
            <person name="Miki D."/>
            <person name="Li D."/>
            <person name="Tang Q."/>
            <person name="Xiao L."/>
            <person name="Rajput S."/>
            <person name="Deng P."/>
            <person name="Jia W."/>
            <person name="Huang R."/>
            <person name="Zhang M."/>
            <person name="Sun Y."/>
            <person name="Hu J."/>
            <person name="Fu X."/>
            <person name="Schnable P.S."/>
            <person name="Li F."/>
            <person name="Zhang H."/>
            <person name="Feng B."/>
            <person name="Zhu X."/>
            <person name="Liu R."/>
            <person name="Schnable J.C."/>
            <person name="Zhu J.-K."/>
            <person name="Zhang H."/>
        </authorList>
    </citation>
    <scope>NUCLEOTIDE SEQUENCE [LARGE SCALE GENOMIC DNA]</scope>
</reference>